<gene>
    <name evidence="3" type="ORF">HK414_19935</name>
</gene>
<feature type="transmembrane region" description="Helical" evidence="1">
    <location>
        <begin position="121"/>
        <end position="142"/>
    </location>
</feature>
<reference evidence="3 4" key="2">
    <citation type="submission" date="2020-05" db="EMBL/GenBank/DDBJ databases">
        <authorList>
            <person name="Khan S.A."/>
            <person name="Jeon C.O."/>
            <person name="Chun B.H."/>
        </authorList>
    </citation>
    <scope>NUCLEOTIDE SEQUENCE [LARGE SCALE GENOMIC DNA]</scope>
    <source>
        <strain evidence="3 4">H242</strain>
    </source>
</reference>
<keyword evidence="1" id="KW-0472">Membrane</keyword>
<dbReference type="Pfam" id="PF07331">
    <property type="entry name" value="TctB"/>
    <property type="match status" value="1"/>
</dbReference>
<dbReference type="InterPro" id="IPR009936">
    <property type="entry name" value="DUF1468"/>
</dbReference>
<keyword evidence="1" id="KW-0812">Transmembrane</keyword>
<organism evidence="3 4">
    <name type="scientific">Ramlibacter terrae</name>
    <dbReference type="NCBI Taxonomy" id="2732511"/>
    <lineage>
        <taxon>Bacteria</taxon>
        <taxon>Pseudomonadati</taxon>
        <taxon>Pseudomonadota</taxon>
        <taxon>Betaproteobacteria</taxon>
        <taxon>Burkholderiales</taxon>
        <taxon>Comamonadaceae</taxon>
        <taxon>Ramlibacter</taxon>
    </lineage>
</organism>
<proteinExistence type="predicted"/>
<feature type="domain" description="DUF1468" evidence="2">
    <location>
        <begin position="11"/>
        <end position="145"/>
    </location>
</feature>
<keyword evidence="4" id="KW-1185">Reference proteome</keyword>
<sequence>MRIVNQKDFAAGAIYVLAGGGFGIGAFNYTIGEAARMGPGYFPLCVGVLLVPGRAGHHGHRRAPPRGHRRPEAARPARRRRILGAVTLFGLLLQPAGLVVALAVLVVVSSMASHAFRWKGTLLNMVVLVAFSIGVFIEGINLQLPLWPTFLR</sequence>
<reference evidence="3 4" key="1">
    <citation type="submission" date="2020-05" db="EMBL/GenBank/DDBJ databases">
        <title>Ramlibacter rhizophilus sp. nov., isolated from rhizosphere soil of national flower Mugunghwa from South Korea.</title>
        <authorList>
            <person name="Zheng-Fei Y."/>
            <person name="Huan T."/>
        </authorList>
    </citation>
    <scope>NUCLEOTIDE SEQUENCE [LARGE SCALE GENOMIC DNA]</scope>
    <source>
        <strain evidence="3 4">H242</strain>
    </source>
</reference>
<feature type="transmembrane region" description="Helical" evidence="1">
    <location>
        <begin position="12"/>
        <end position="31"/>
    </location>
</feature>
<evidence type="ECO:0000256" key="1">
    <source>
        <dbReference type="SAM" id="Phobius"/>
    </source>
</evidence>
<protein>
    <submittedName>
        <fullName evidence="3">Tripartite tricarboxylate transporter TctB family protein</fullName>
    </submittedName>
</protein>
<dbReference type="EMBL" id="CP053418">
    <property type="protein sequence ID" value="QJW85873.1"/>
    <property type="molecule type" value="Genomic_DNA"/>
</dbReference>
<evidence type="ECO:0000313" key="3">
    <source>
        <dbReference type="EMBL" id="QJW85873.1"/>
    </source>
</evidence>
<evidence type="ECO:0000259" key="2">
    <source>
        <dbReference type="Pfam" id="PF07331"/>
    </source>
</evidence>
<keyword evidence="1" id="KW-1133">Transmembrane helix</keyword>
<feature type="transmembrane region" description="Helical" evidence="1">
    <location>
        <begin position="82"/>
        <end position="109"/>
    </location>
</feature>
<name>A0ABX6P716_9BURK</name>
<accession>A0ABX6P716</accession>
<evidence type="ECO:0000313" key="4">
    <source>
        <dbReference type="Proteomes" id="UP000500826"/>
    </source>
</evidence>
<dbReference type="Proteomes" id="UP000500826">
    <property type="component" value="Chromosome"/>
</dbReference>